<feature type="region of interest" description="Disordered" evidence="1">
    <location>
        <begin position="52"/>
        <end position="87"/>
    </location>
</feature>
<evidence type="ECO:0000256" key="1">
    <source>
        <dbReference type="SAM" id="MobiDB-lite"/>
    </source>
</evidence>
<name>A0A1S3MMU8_SALSA</name>
<feature type="compositionally biased region" description="Polar residues" evidence="1">
    <location>
        <begin position="143"/>
        <end position="153"/>
    </location>
</feature>
<feature type="compositionally biased region" description="Polar residues" evidence="1">
    <location>
        <begin position="189"/>
        <end position="202"/>
    </location>
</feature>
<feature type="compositionally biased region" description="Basic and acidic residues" evidence="1">
    <location>
        <begin position="321"/>
        <end position="330"/>
    </location>
</feature>
<keyword evidence="2" id="KW-0812">Transmembrane</keyword>
<feature type="compositionally biased region" description="Pro residues" evidence="1">
    <location>
        <begin position="73"/>
        <end position="82"/>
    </location>
</feature>
<evidence type="ECO:0000313" key="4">
    <source>
        <dbReference type="RefSeq" id="XP_014004449.2"/>
    </source>
</evidence>
<accession>A0A1S3MMU8</accession>
<organism evidence="3 4">
    <name type="scientific">Salmo salar</name>
    <name type="common">Atlantic salmon</name>
    <dbReference type="NCBI Taxonomy" id="8030"/>
    <lineage>
        <taxon>Eukaryota</taxon>
        <taxon>Metazoa</taxon>
        <taxon>Chordata</taxon>
        <taxon>Craniata</taxon>
        <taxon>Vertebrata</taxon>
        <taxon>Euteleostomi</taxon>
        <taxon>Actinopterygii</taxon>
        <taxon>Neopterygii</taxon>
        <taxon>Teleostei</taxon>
        <taxon>Protacanthopterygii</taxon>
        <taxon>Salmoniformes</taxon>
        <taxon>Salmonidae</taxon>
        <taxon>Salmoninae</taxon>
        <taxon>Salmo</taxon>
    </lineage>
</organism>
<protein>
    <submittedName>
        <fullName evidence="4">Dentin sialophosphoprotein isoform X1</fullName>
    </submittedName>
</protein>
<feature type="compositionally biased region" description="Basic and acidic residues" evidence="1">
    <location>
        <begin position="301"/>
        <end position="312"/>
    </location>
</feature>
<feature type="region of interest" description="Disordered" evidence="1">
    <location>
        <begin position="301"/>
        <end position="340"/>
    </location>
</feature>
<dbReference type="GeneID" id="106573691"/>
<evidence type="ECO:0000256" key="2">
    <source>
        <dbReference type="SAM" id="Phobius"/>
    </source>
</evidence>
<dbReference type="KEGG" id="sasa:106573691"/>
<dbReference type="RefSeq" id="XP_014004449.2">
    <property type="nucleotide sequence ID" value="XM_014148974.2"/>
</dbReference>
<dbReference type="Proteomes" id="UP001652741">
    <property type="component" value="Chromosome ssa02"/>
</dbReference>
<evidence type="ECO:0000313" key="3">
    <source>
        <dbReference type="Proteomes" id="UP001652741"/>
    </source>
</evidence>
<keyword evidence="3" id="KW-1185">Reference proteome</keyword>
<feature type="compositionally biased region" description="Basic and acidic residues" evidence="1">
    <location>
        <begin position="207"/>
        <end position="221"/>
    </location>
</feature>
<gene>
    <name evidence="4" type="primary">LOC106573691</name>
</gene>
<keyword evidence="2" id="KW-1133">Transmembrane helix</keyword>
<sequence length="340" mass="36770">MHSTEKANALYFSRSSLCSLSVLMLVAVVFMVPMKDRSEDVLSFLNGALDVAPPTQSTSGKIKGPENTFGKPDPTPARPSPLRPTENSAEISNVTQAANSAYLTDIVDSDARSKENCNSDDLTDAGRSESNSAESREDDDDSLGSNTKITQTVTDDSSSDETDSSPPSDVRKYKQPPGRKTINPDHVDSMQTTTRQDTTNGSEELDRETQRDPTGGRERTSRVLIDLNSEEDVMVGCQGTVCVPGEQGTTVNGGENDENTSLNSRDRDIQSQEVTGTATEQALRRDSCRGVVNGVLDTAREQQDLDSMEHVNGRLNGTDEANSRETRDEVSTETNPVVIG</sequence>
<proteinExistence type="predicted"/>
<feature type="compositionally biased region" description="Polar residues" evidence="1">
    <location>
        <begin position="247"/>
        <end position="263"/>
    </location>
</feature>
<feature type="transmembrane region" description="Helical" evidence="2">
    <location>
        <begin position="12"/>
        <end position="32"/>
    </location>
</feature>
<feature type="region of interest" description="Disordered" evidence="1">
    <location>
        <begin position="246"/>
        <end position="268"/>
    </location>
</feature>
<reference evidence="4" key="1">
    <citation type="submission" date="2025-08" db="UniProtKB">
        <authorList>
            <consortium name="RefSeq"/>
        </authorList>
    </citation>
    <scope>IDENTIFICATION</scope>
</reference>
<feature type="region of interest" description="Disordered" evidence="1">
    <location>
        <begin position="112"/>
        <end position="221"/>
    </location>
</feature>
<keyword evidence="2" id="KW-0472">Membrane</keyword>
<dbReference type="AlphaFoldDB" id="A0A1S3MMU8"/>